<proteinExistence type="predicted"/>
<dbReference type="Gene3D" id="3.30.470.20">
    <property type="entry name" value="ATP-grasp fold, B domain"/>
    <property type="match status" value="1"/>
</dbReference>
<dbReference type="RefSeq" id="WP_370566072.1">
    <property type="nucleotide sequence ID" value="NZ_JBFWIC010000017.1"/>
</dbReference>
<evidence type="ECO:0000313" key="3">
    <source>
        <dbReference type="Proteomes" id="UP001566331"/>
    </source>
</evidence>
<name>A0ABV4HRT8_9GAMM</name>
<evidence type="ECO:0000259" key="1">
    <source>
        <dbReference type="Pfam" id="PF02955"/>
    </source>
</evidence>
<comment type="caution">
    <text evidence="2">The sequence shown here is derived from an EMBL/GenBank/DDBJ whole genome shotgun (WGS) entry which is preliminary data.</text>
</comment>
<accession>A0ABV4HRT8</accession>
<feature type="domain" description="Prokaryotic glutathione synthetase ATP-binding" evidence="1">
    <location>
        <begin position="2"/>
        <end position="42"/>
    </location>
</feature>
<dbReference type="EMBL" id="JBFWIC010000017">
    <property type="protein sequence ID" value="MEZ0475471.1"/>
    <property type="molecule type" value="Genomic_DNA"/>
</dbReference>
<dbReference type="Pfam" id="PF02955">
    <property type="entry name" value="GSH-S_ATP"/>
    <property type="match status" value="1"/>
</dbReference>
<keyword evidence="3" id="KW-1185">Reference proteome</keyword>
<gene>
    <name evidence="2" type="ORF">AB6713_12735</name>
</gene>
<dbReference type="Proteomes" id="UP001566331">
    <property type="component" value="Unassembled WGS sequence"/>
</dbReference>
<dbReference type="InterPro" id="IPR004218">
    <property type="entry name" value="GSHS_ATP-bd"/>
</dbReference>
<organism evidence="2 3">
    <name type="scientific">Luteimonas salinilitoris</name>
    <dbReference type="NCBI Taxonomy" id="3237697"/>
    <lineage>
        <taxon>Bacteria</taxon>
        <taxon>Pseudomonadati</taxon>
        <taxon>Pseudomonadota</taxon>
        <taxon>Gammaproteobacteria</taxon>
        <taxon>Lysobacterales</taxon>
        <taxon>Lysobacteraceae</taxon>
        <taxon>Luteimonas</taxon>
    </lineage>
</organism>
<dbReference type="SUPFAM" id="SSF56059">
    <property type="entry name" value="Glutathione synthetase ATP-binding domain-like"/>
    <property type="match status" value="1"/>
</dbReference>
<reference evidence="2 3" key="1">
    <citation type="submission" date="2024-07" db="EMBL/GenBank/DDBJ databases">
        <title>Luteimonas salilacus sp. nov., isolated from the shore soil of Salt Lake in Tibet of China.</title>
        <authorList>
            <person name="Zhang X."/>
            <person name="Li A."/>
        </authorList>
    </citation>
    <scope>NUCLEOTIDE SEQUENCE [LARGE SCALE GENOMIC DNA]</scope>
    <source>
        <strain evidence="2 3">B3-2-R+30</strain>
    </source>
</reference>
<evidence type="ECO:0000313" key="2">
    <source>
        <dbReference type="EMBL" id="MEZ0475471.1"/>
    </source>
</evidence>
<protein>
    <recommendedName>
        <fullName evidence="1">Prokaryotic glutathione synthetase ATP-binding domain-containing protein</fullName>
    </recommendedName>
</protein>
<sequence length="78" mass="8507">MAEIVAPKLIRDGMYLAGLDIVGDKMMEINVDTPGGISIAEDLTGVDFSGHVVADLERKVRLRDLYNRTLSNVALAMM</sequence>